<protein>
    <submittedName>
        <fullName evidence="5">Uncharacterized protein</fullName>
    </submittedName>
</protein>
<keyword evidence="1" id="KW-0732">Signal</keyword>
<evidence type="ECO:0000313" key="6">
    <source>
        <dbReference type="Proteomes" id="UP000291343"/>
    </source>
</evidence>
<evidence type="ECO:0000259" key="3">
    <source>
        <dbReference type="Pfam" id="PF23070"/>
    </source>
</evidence>
<dbReference type="GO" id="GO:0061909">
    <property type="term" value="P:autophagosome-lysosome fusion"/>
    <property type="evidence" value="ECO:0007669"/>
    <property type="project" value="TreeGrafter"/>
</dbReference>
<dbReference type="Pfam" id="PF23071">
    <property type="entry name" value="DUF7044"/>
    <property type="match status" value="1"/>
</dbReference>
<dbReference type="AlphaFoldDB" id="A0A482WR70"/>
<evidence type="ECO:0000259" key="2">
    <source>
        <dbReference type="Pfam" id="PF23069"/>
    </source>
</evidence>
<dbReference type="InterPro" id="IPR055471">
    <property type="entry name" value="DUF7043"/>
</dbReference>
<proteinExistence type="predicted"/>
<keyword evidence="6" id="KW-1185">Reference proteome</keyword>
<accession>A0A482WR70</accession>
<dbReference type="Pfam" id="PF23069">
    <property type="entry name" value="DUF7042"/>
    <property type="match status" value="1"/>
</dbReference>
<feature type="domain" description="DUF7044" evidence="4">
    <location>
        <begin position="28"/>
        <end position="111"/>
    </location>
</feature>
<organism evidence="5 6">
    <name type="scientific">Laodelphax striatellus</name>
    <name type="common">Small brown planthopper</name>
    <name type="synonym">Delphax striatella</name>
    <dbReference type="NCBI Taxonomy" id="195883"/>
    <lineage>
        <taxon>Eukaryota</taxon>
        <taxon>Metazoa</taxon>
        <taxon>Ecdysozoa</taxon>
        <taxon>Arthropoda</taxon>
        <taxon>Hexapoda</taxon>
        <taxon>Insecta</taxon>
        <taxon>Pterygota</taxon>
        <taxon>Neoptera</taxon>
        <taxon>Paraneoptera</taxon>
        <taxon>Hemiptera</taxon>
        <taxon>Auchenorrhyncha</taxon>
        <taxon>Fulgoroidea</taxon>
        <taxon>Delphacidae</taxon>
        <taxon>Criomorphinae</taxon>
        <taxon>Laodelphax</taxon>
    </lineage>
</organism>
<dbReference type="InParanoid" id="A0A482WR70"/>
<evidence type="ECO:0000259" key="4">
    <source>
        <dbReference type="Pfam" id="PF23071"/>
    </source>
</evidence>
<feature type="signal peptide" evidence="1">
    <location>
        <begin position="1"/>
        <end position="20"/>
    </location>
</feature>
<sequence>MIWIRLSTLFSTFFIALLKAARHNAEVGCQLPERWSGAWFQSGVRQPIVIDRTRISNKGRCFTNDGDKFHMFDDKSMCYRCVVIHEKHENVLQYKETFCVHTRDSLHSLCQLITGDALLFSMFREEGVAVPCPFRGGHTFTYNRGHGECRYPLSTIDSCTHESRLLFQYHACPDVHATESAVEELQCLATWKEGSLRYLVGKVHHSHATSNEERFRCFVWEKVTANDADQLIDEGSRPRSPDDVSADYRVAQSGDATCNGLFSPLEGSKTMTLKKAPATSKCRYPPWLTTSTHWHTLDYSRTYLFHHRNTTLHIANTTNSNSDGGGAATLGNTAAQQLTAAHAQSLMDGQQDIRLVCTELKAVSTEVAQLVGHYTMGCQNGFMCMMFYKRDSHVIELQTGTPTKRLEEACTSAYFDRSSAPYITLVTTNPEQRKCPHFGRYSVSGVTRRDQRRARSHEIQSHPIDLIGTLSHGYANQNYRRSAGSRNLQSFGDDDDGCSLDLKTLVVGCSASDTMEFRSDCDNSPDKPRVTSVYQCHGGWVENGTHYLITTPLSRSSRGARRYCFAYEATGGSSASVGLGPPAGASVIRFSTSSNTCTRDSASTAAGASNVLAFNITNQGQCTETSSSTRLEPSALLHLTALLQFLLVMHFANLRLHSPLISHSRIPVR</sequence>
<dbReference type="FunCoup" id="A0A482WR70">
    <property type="interactions" value="67"/>
</dbReference>
<gene>
    <name evidence="5" type="ORF">LSTR_LSTR010506</name>
</gene>
<feature type="domain" description="DUF7043" evidence="3">
    <location>
        <begin position="279"/>
        <end position="419"/>
    </location>
</feature>
<comment type="caution">
    <text evidence="5">The sequence shown here is derived from an EMBL/GenBank/DDBJ whole genome shotgun (WGS) entry which is preliminary data.</text>
</comment>
<dbReference type="STRING" id="195883.A0A482WR70"/>
<evidence type="ECO:0000256" key="1">
    <source>
        <dbReference type="SAM" id="SignalP"/>
    </source>
</evidence>
<name>A0A482WR70_LAOST</name>
<evidence type="ECO:0000313" key="5">
    <source>
        <dbReference type="EMBL" id="RZF36095.1"/>
    </source>
</evidence>
<reference evidence="5 6" key="1">
    <citation type="journal article" date="2017" name="Gigascience">
        <title>Genome sequence of the small brown planthopper, Laodelphax striatellus.</title>
        <authorList>
            <person name="Zhu J."/>
            <person name="Jiang F."/>
            <person name="Wang X."/>
            <person name="Yang P."/>
            <person name="Bao Y."/>
            <person name="Zhao W."/>
            <person name="Wang W."/>
            <person name="Lu H."/>
            <person name="Wang Q."/>
            <person name="Cui N."/>
            <person name="Li J."/>
            <person name="Chen X."/>
            <person name="Luo L."/>
            <person name="Yu J."/>
            <person name="Kang L."/>
            <person name="Cui F."/>
        </authorList>
    </citation>
    <scope>NUCLEOTIDE SEQUENCE [LARGE SCALE GENOMIC DNA]</scope>
    <source>
        <strain evidence="5">Lst14</strain>
    </source>
</reference>
<dbReference type="InterPro" id="IPR055470">
    <property type="entry name" value="DUF7042"/>
</dbReference>
<feature type="domain" description="DUF7042" evidence="2">
    <location>
        <begin position="129"/>
        <end position="275"/>
    </location>
</feature>
<feature type="chain" id="PRO_5019814910" evidence="1">
    <location>
        <begin position="21"/>
        <end position="669"/>
    </location>
</feature>
<dbReference type="Proteomes" id="UP000291343">
    <property type="component" value="Unassembled WGS sequence"/>
</dbReference>
<dbReference type="EMBL" id="QKKF02027131">
    <property type="protein sequence ID" value="RZF36095.1"/>
    <property type="molecule type" value="Genomic_DNA"/>
</dbReference>
<dbReference type="InterPro" id="IPR055472">
    <property type="entry name" value="DUF7044"/>
</dbReference>
<dbReference type="PANTHER" id="PTHR22255">
    <property type="entry name" value="LP06548P"/>
    <property type="match status" value="1"/>
</dbReference>
<dbReference type="PANTHER" id="PTHR22255:SF9">
    <property type="entry name" value="LP06548P"/>
    <property type="match status" value="1"/>
</dbReference>
<dbReference type="OrthoDB" id="9979716at2759"/>
<dbReference type="Pfam" id="PF23070">
    <property type="entry name" value="DUF7043"/>
    <property type="match status" value="1"/>
</dbReference>